<evidence type="ECO:0000313" key="1">
    <source>
        <dbReference type="EMBL" id="MFC7326081.1"/>
    </source>
</evidence>
<proteinExistence type="predicted"/>
<name>A0ABD6APN9_9EURY</name>
<dbReference type="EMBL" id="JBHTBL010000032">
    <property type="protein sequence ID" value="MFC7326081.1"/>
    <property type="molecule type" value="Genomic_DNA"/>
</dbReference>
<accession>A0ABD6APN9</accession>
<gene>
    <name evidence="1" type="ORF">ACFQMF_16115</name>
</gene>
<comment type="caution">
    <text evidence="1">The sequence shown here is derived from an EMBL/GenBank/DDBJ whole genome shotgun (WGS) entry which is preliminary data.</text>
</comment>
<organism evidence="1 2">
    <name type="scientific">Halorubrum rutilum</name>
    <dbReference type="NCBI Taxonomy" id="1364933"/>
    <lineage>
        <taxon>Archaea</taxon>
        <taxon>Methanobacteriati</taxon>
        <taxon>Methanobacteriota</taxon>
        <taxon>Stenosarchaea group</taxon>
        <taxon>Halobacteria</taxon>
        <taxon>Halobacteriales</taxon>
        <taxon>Haloferacaceae</taxon>
        <taxon>Halorubrum</taxon>
    </lineage>
</organism>
<sequence>MSENQSLASLTEDDEIAGKVRRQLEVFPQKFRELGEAGQLSELFRSPKKFSGARVEQAPEVFTEQYLIGPVLHGLGYLSSSSAEYDGTGPHFIRQPITYRKVEPKQPDYLLKNIDPAIVCIVEAKAVNRERMTGAKTHASEDIREYLEEDAFCKYLRDTKQRYLVGIGTDGFRWTLWMKDIHTGEAMSHNPKIDISPVIRKVASRRDVIEGDFSSGASDERELLAEEFVPAFAATNLPKYVKSVFGEN</sequence>
<evidence type="ECO:0008006" key="3">
    <source>
        <dbReference type="Google" id="ProtNLM"/>
    </source>
</evidence>
<keyword evidence="2" id="KW-1185">Reference proteome</keyword>
<dbReference type="AlphaFoldDB" id="A0ABD6APN9"/>
<protein>
    <recommendedName>
        <fullName evidence="3">Type I restriction enzyme R protein N-terminal domain-containing protein</fullName>
    </recommendedName>
</protein>
<evidence type="ECO:0000313" key="2">
    <source>
        <dbReference type="Proteomes" id="UP001596545"/>
    </source>
</evidence>
<dbReference type="Proteomes" id="UP001596545">
    <property type="component" value="Unassembled WGS sequence"/>
</dbReference>
<dbReference type="RefSeq" id="WP_256409755.1">
    <property type="nucleotide sequence ID" value="NZ_JANHDN010000006.1"/>
</dbReference>
<reference evidence="1 2" key="1">
    <citation type="journal article" date="2019" name="Int. J. Syst. Evol. Microbiol.">
        <title>The Global Catalogue of Microorganisms (GCM) 10K type strain sequencing project: providing services to taxonomists for standard genome sequencing and annotation.</title>
        <authorList>
            <consortium name="The Broad Institute Genomics Platform"/>
            <consortium name="The Broad Institute Genome Sequencing Center for Infectious Disease"/>
            <person name="Wu L."/>
            <person name="Ma J."/>
        </authorList>
    </citation>
    <scope>NUCLEOTIDE SEQUENCE [LARGE SCALE GENOMIC DNA]</scope>
    <source>
        <strain evidence="1 2">CGMCC 1.12554</strain>
    </source>
</reference>